<reference evidence="8 9" key="1">
    <citation type="submission" date="2015-02" db="EMBL/GenBank/DDBJ databases">
        <title>Genome Sequencing of Rickettsiales.</title>
        <authorList>
            <person name="Daugherty S.C."/>
            <person name="Su Q."/>
            <person name="Abolude K."/>
            <person name="Beier-Sexton M."/>
            <person name="Carlyon J.A."/>
            <person name="Carter R."/>
            <person name="Day N.P."/>
            <person name="Dumler S.J."/>
            <person name="Dyachenko V."/>
            <person name="Godinez A."/>
            <person name="Kurtti T.J."/>
            <person name="Lichay M."/>
            <person name="Mullins K.E."/>
            <person name="Ott S."/>
            <person name="Pappas-Brown V."/>
            <person name="Paris D.H."/>
            <person name="Patel P."/>
            <person name="Richards A.L."/>
            <person name="Sadzewicz L."/>
            <person name="Sears K."/>
            <person name="Seidman D."/>
            <person name="Sengamalay N."/>
            <person name="Stenos J."/>
            <person name="Tallon L.J."/>
            <person name="Vincent G."/>
            <person name="Fraser C.M."/>
            <person name="Munderloh U."/>
            <person name="Dunning-Hotopp J.C."/>
        </authorList>
    </citation>
    <scope>NUCLEOTIDE SEQUENCE [LARGE SCALE GENOMIC DNA]</scope>
    <source>
        <strain evidence="8 9">RAC413</strain>
    </source>
</reference>
<dbReference type="InterPro" id="IPR042175">
    <property type="entry name" value="Cell/Rod_MreC_2"/>
</dbReference>
<dbReference type="InterPro" id="IPR007221">
    <property type="entry name" value="MreC"/>
</dbReference>
<keyword evidence="3 5" id="KW-0133">Cell shape</keyword>
<evidence type="ECO:0000313" key="8">
    <source>
        <dbReference type="EMBL" id="KJV68761.1"/>
    </source>
</evidence>
<organism evidence="8 9">
    <name type="scientific">Candidatus Neoehrlichia procyonis str. RAC413</name>
    <dbReference type="NCBI Taxonomy" id="1359163"/>
    <lineage>
        <taxon>Bacteria</taxon>
        <taxon>Pseudomonadati</taxon>
        <taxon>Pseudomonadota</taxon>
        <taxon>Alphaproteobacteria</taxon>
        <taxon>Rickettsiales</taxon>
        <taxon>Anaplasmataceae</taxon>
        <taxon>Candidatus Neoehrlichia</taxon>
    </lineage>
</organism>
<dbReference type="Gene3D" id="2.40.10.350">
    <property type="entry name" value="Rod shape-determining protein MreC, domain 2"/>
    <property type="match status" value="1"/>
</dbReference>
<evidence type="ECO:0000256" key="6">
    <source>
        <dbReference type="SAM" id="Phobius"/>
    </source>
</evidence>
<dbReference type="STRING" id="1359163.NLO413_0125"/>
<feature type="transmembrane region" description="Helical" evidence="6">
    <location>
        <begin position="26"/>
        <end position="45"/>
    </location>
</feature>
<feature type="domain" description="Rod shape-determining protein MreC beta-barrel core" evidence="7">
    <location>
        <begin position="136"/>
        <end position="248"/>
    </location>
</feature>
<dbReference type="RefSeq" id="WP_052690356.1">
    <property type="nucleotide sequence ID" value="NZ_LANX01000001.1"/>
</dbReference>
<evidence type="ECO:0000259" key="7">
    <source>
        <dbReference type="Pfam" id="PF04085"/>
    </source>
</evidence>
<evidence type="ECO:0000256" key="3">
    <source>
        <dbReference type="ARBA" id="ARBA00022960"/>
    </source>
</evidence>
<dbReference type="GO" id="GO:0005886">
    <property type="term" value="C:plasma membrane"/>
    <property type="evidence" value="ECO:0007669"/>
    <property type="project" value="TreeGrafter"/>
</dbReference>
<proteinExistence type="inferred from homology"/>
<comment type="caution">
    <text evidence="8">The sequence shown here is derived from an EMBL/GenBank/DDBJ whole genome shotgun (WGS) entry which is preliminary data.</text>
</comment>
<dbReference type="InterPro" id="IPR055342">
    <property type="entry name" value="MreC_beta-barrel_core"/>
</dbReference>
<dbReference type="EMBL" id="LANX01000001">
    <property type="protein sequence ID" value="KJV68761.1"/>
    <property type="molecule type" value="Genomic_DNA"/>
</dbReference>
<dbReference type="InterPro" id="IPR042177">
    <property type="entry name" value="Cell/Rod_1"/>
</dbReference>
<evidence type="ECO:0000256" key="1">
    <source>
        <dbReference type="ARBA" id="ARBA00009369"/>
    </source>
</evidence>
<evidence type="ECO:0000256" key="4">
    <source>
        <dbReference type="ARBA" id="ARBA00032089"/>
    </source>
</evidence>
<keyword evidence="9" id="KW-1185">Reference proteome</keyword>
<dbReference type="PANTHER" id="PTHR34138">
    <property type="entry name" value="CELL SHAPE-DETERMINING PROTEIN MREC"/>
    <property type="match status" value="1"/>
</dbReference>
<keyword evidence="6" id="KW-1133">Transmembrane helix</keyword>
<keyword evidence="6" id="KW-0812">Transmembrane</keyword>
<comment type="similarity">
    <text evidence="1 5">Belongs to the MreC family.</text>
</comment>
<dbReference type="Gene3D" id="2.40.10.340">
    <property type="entry name" value="Rod shape-determining protein MreC, domain 1"/>
    <property type="match status" value="1"/>
</dbReference>
<evidence type="ECO:0000256" key="2">
    <source>
        <dbReference type="ARBA" id="ARBA00013855"/>
    </source>
</evidence>
<protein>
    <recommendedName>
        <fullName evidence="2 5">Cell shape-determining protein MreC</fullName>
    </recommendedName>
    <alternativeName>
        <fullName evidence="4 5">Cell shape protein MreC</fullName>
    </alternativeName>
</protein>
<evidence type="ECO:0000256" key="5">
    <source>
        <dbReference type="PIRNR" id="PIRNR038471"/>
    </source>
</evidence>
<accession>A0A0F3NLW0</accession>
<dbReference type="PIRSF" id="PIRSF038471">
    <property type="entry name" value="MreC"/>
    <property type="match status" value="1"/>
</dbReference>
<evidence type="ECO:0000313" key="9">
    <source>
        <dbReference type="Proteomes" id="UP000033562"/>
    </source>
</evidence>
<dbReference type="PANTHER" id="PTHR34138:SF1">
    <property type="entry name" value="CELL SHAPE-DETERMINING PROTEIN MREC"/>
    <property type="match status" value="1"/>
</dbReference>
<dbReference type="AlphaFoldDB" id="A0A0F3NLW0"/>
<gene>
    <name evidence="8" type="primary">mreC</name>
    <name evidence="8" type="ORF">NLO413_0125</name>
</gene>
<dbReference type="NCBIfam" id="TIGR00219">
    <property type="entry name" value="mreC"/>
    <property type="match status" value="1"/>
</dbReference>
<dbReference type="Proteomes" id="UP000033562">
    <property type="component" value="Unassembled WGS sequence"/>
</dbReference>
<name>A0A0F3NLW0_9RICK</name>
<keyword evidence="6" id="KW-0472">Membrane</keyword>
<dbReference type="OrthoDB" id="7165763at2"/>
<dbReference type="GO" id="GO:0008360">
    <property type="term" value="P:regulation of cell shape"/>
    <property type="evidence" value="ECO:0007669"/>
    <property type="project" value="UniProtKB-KW"/>
</dbReference>
<comment type="function">
    <text evidence="5">Involved in formation and maintenance of cell shape.</text>
</comment>
<sequence>MGYLNIKQKNNLSSVIRKYLGFIFRFRVYLFIIVSVILLITNFTYRSMTEYIRTTIVDKGLIIINNIDLFFKKKFNIFINTEKPYKFHNDILNKNILLMRALYEENLKLKQLLNFVSYYGNIKYITTHVISSVVYNGVSNFAFIPLGNESGIRVNQAVVNEYGLVGKVVDVGKRVSRILLITDRNFHVPVMIVESGVHAIMTGSLDKRLKLTHFSSNKDVKNGEIVITIGDNEDFPYGIYVGNVFSNNVITNVNLQELNFVSVLSIQ</sequence>
<dbReference type="Pfam" id="PF04085">
    <property type="entry name" value="MreC"/>
    <property type="match status" value="1"/>
</dbReference>